<dbReference type="PANTHER" id="PTHR12526">
    <property type="entry name" value="GLYCOSYLTRANSFERASE"/>
    <property type="match status" value="1"/>
</dbReference>
<dbReference type="CDD" id="cd03808">
    <property type="entry name" value="GT4_CapM-like"/>
    <property type="match status" value="1"/>
</dbReference>
<dbReference type="Pfam" id="PF13439">
    <property type="entry name" value="Glyco_transf_4"/>
    <property type="match status" value="1"/>
</dbReference>
<reference evidence="4" key="1">
    <citation type="submission" date="2017-09" db="EMBL/GenBank/DDBJ databases">
        <title>Depth-based differentiation of microbial function through sediment-hosted aquifers and enrichment of novel symbionts in the deep terrestrial subsurface.</title>
        <authorList>
            <person name="Probst A.J."/>
            <person name="Ladd B."/>
            <person name="Jarett J.K."/>
            <person name="Geller-Mcgrath D.E."/>
            <person name="Sieber C.M.K."/>
            <person name="Emerson J.B."/>
            <person name="Anantharaman K."/>
            <person name="Thomas B.C."/>
            <person name="Malmstrom R."/>
            <person name="Stieglmeier M."/>
            <person name="Klingl A."/>
            <person name="Woyke T."/>
            <person name="Ryan C.M."/>
            <person name="Banfield J.F."/>
        </authorList>
    </citation>
    <scope>NUCLEOTIDE SEQUENCE [LARGE SCALE GENOMIC DNA]</scope>
</reference>
<dbReference type="Pfam" id="PF00534">
    <property type="entry name" value="Glycos_transf_1"/>
    <property type="match status" value="1"/>
</dbReference>
<protein>
    <recommendedName>
        <fullName evidence="5">Glycosyltransferase</fullName>
    </recommendedName>
</protein>
<dbReference type="Proteomes" id="UP000229385">
    <property type="component" value="Unassembled WGS sequence"/>
</dbReference>
<feature type="domain" description="Glycosyl transferase family 1" evidence="1">
    <location>
        <begin position="183"/>
        <end position="339"/>
    </location>
</feature>
<dbReference type="SUPFAM" id="SSF53756">
    <property type="entry name" value="UDP-Glycosyltransferase/glycogen phosphorylase"/>
    <property type="match status" value="1"/>
</dbReference>
<proteinExistence type="predicted"/>
<dbReference type="InterPro" id="IPR028098">
    <property type="entry name" value="Glyco_trans_4-like_N"/>
</dbReference>
<name>A0A2M7XBP3_9BACT</name>
<dbReference type="PANTHER" id="PTHR12526:SF630">
    <property type="entry name" value="GLYCOSYLTRANSFERASE"/>
    <property type="match status" value="1"/>
</dbReference>
<gene>
    <name evidence="3" type="ORF">CO174_03880</name>
</gene>
<dbReference type="EMBL" id="PFWU01000044">
    <property type="protein sequence ID" value="PJA45295.1"/>
    <property type="molecule type" value="Genomic_DNA"/>
</dbReference>
<sequence length="375" mass="41676">MTRILFVTTSPQLAGAEKQLLALASGLDREQYEVMVVTLKGEREGRLLEVLRRENIKTESLNIQHKWELWKLIRLFKILKTFQPDILQSFLFFDNVVARLFGYLNQVPVVISGQRNAKPTTGMRLILERLTLPLTTHVVSNSEAGIRALRNQHALEADKMTLIPNGITLPIGVHNDAEDLRTHAEGKLHIGFVGYLTHQKGVEVLLRALAELKHSHQPIYTSIIGDGPELEHLTQEAIRLGLEDAVGFLGKQEGAAGLMRAFDVLVLPSLWEGMPNVIMEAMAQGIPVIATKVGGIPELVTPYVTGLLIEPEDAQALAQAILTLNDQHLRERMGAAGRARIEQDFTLETMIERFNQLYTSLLSSSKKHASSIQTA</sequence>
<evidence type="ECO:0000259" key="1">
    <source>
        <dbReference type="Pfam" id="PF00534"/>
    </source>
</evidence>
<dbReference type="AlphaFoldDB" id="A0A2M7XBP3"/>
<dbReference type="GO" id="GO:0016757">
    <property type="term" value="F:glycosyltransferase activity"/>
    <property type="evidence" value="ECO:0007669"/>
    <property type="project" value="InterPro"/>
</dbReference>
<dbReference type="Gene3D" id="3.40.50.2000">
    <property type="entry name" value="Glycogen Phosphorylase B"/>
    <property type="match status" value="2"/>
</dbReference>
<accession>A0A2M7XBP3</accession>
<organism evidence="3 4">
    <name type="scientific">Candidatus Uhrbacteria bacterium CG_4_9_14_3_um_filter_50_9</name>
    <dbReference type="NCBI Taxonomy" id="1975035"/>
    <lineage>
        <taxon>Bacteria</taxon>
        <taxon>Candidatus Uhriibacteriota</taxon>
    </lineage>
</organism>
<feature type="domain" description="Glycosyltransferase subfamily 4-like N-terminal" evidence="2">
    <location>
        <begin position="15"/>
        <end position="168"/>
    </location>
</feature>
<evidence type="ECO:0000313" key="4">
    <source>
        <dbReference type="Proteomes" id="UP000229385"/>
    </source>
</evidence>
<evidence type="ECO:0000259" key="2">
    <source>
        <dbReference type="Pfam" id="PF13439"/>
    </source>
</evidence>
<comment type="caution">
    <text evidence="3">The sequence shown here is derived from an EMBL/GenBank/DDBJ whole genome shotgun (WGS) entry which is preliminary data.</text>
</comment>
<dbReference type="InterPro" id="IPR001296">
    <property type="entry name" value="Glyco_trans_1"/>
</dbReference>
<evidence type="ECO:0000313" key="3">
    <source>
        <dbReference type="EMBL" id="PJA45295.1"/>
    </source>
</evidence>
<evidence type="ECO:0008006" key="5">
    <source>
        <dbReference type="Google" id="ProtNLM"/>
    </source>
</evidence>